<evidence type="ECO:0000313" key="3">
    <source>
        <dbReference type="EMBL" id="EPS98731.1"/>
    </source>
</evidence>
<name>S8E0Q0_FOMSC</name>
<dbReference type="eggNOG" id="ENOG502SV75">
    <property type="taxonomic scope" value="Eukaryota"/>
</dbReference>
<dbReference type="OrthoDB" id="3252109at2759"/>
<keyword evidence="2" id="KW-0812">Transmembrane</keyword>
<keyword evidence="4" id="KW-1185">Reference proteome</keyword>
<feature type="region of interest" description="Disordered" evidence="1">
    <location>
        <begin position="79"/>
        <end position="133"/>
    </location>
</feature>
<evidence type="ECO:0000256" key="2">
    <source>
        <dbReference type="SAM" id="Phobius"/>
    </source>
</evidence>
<dbReference type="Proteomes" id="UP000015241">
    <property type="component" value="Unassembled WGS sequence"/>
</dbReference>
<feature type="region of interest" description="Disordered" evidence="1">
    <location>
        <begin position="1"/>
        <end position="32"/>
    </location>
</feature>
<keyword evidence="2" id="KW-0472">Membrane</keyword>
<dbReference type="InParanoid" id="S8E0Q0"/>
<organism evidence="3 4">
    <name type="scientific">Fomitopsis schrenkii</name>
    <name type="common">Brown rot fungus</name>
    <dbReference type="NCBI Taxonomy" id="2126942"/>
    <lineage>
        <taxon>Eukaryota</taxon>
        <taxon>Fungi</taxon>
        <taxon>Dikarya</taxon>
        <taxon>Basidiomycota</taxon>
        <taxon>Agaricomycotina</taxon>
        <taxon>Agaricomycetes</taxon>
        <taxon>Polyporales</taxon>
        <taxon>Fomitopsis</taxon>
    </lineage>
</organism>
<proteinExistence type="predicted"/>
<keyword evidence="2" id="KW-1133">Transmembrane helix</keyword>
<evidence type="ECO:0000313" key="4">
    <source>
        <dbReference type="Proteomes" id="UP000015241"/>
    </source>
</evidence>
<sequence>MPARRSPQCRTCGEPMAGHKRPHGFPICPEQEDAQAAPGPILQRGATIIGRHGFAPEPGVRLPLNGHWRNPYWVEPAPRIEDDRSSHSSWVPTDIDGESAEEESQGGSEGRVLAELNDDGDDARSTSSTASSVSTTLTQLMGNSIALASVWSTPTRDIPAIGQAAAKAGVSFGVVSASKYRRGRALKREGSRNDADALERQNSLWVVMGQDKLAVERMIAKAEGGAEGQEDEEQDPCTSGLVGAYPIHYSYLRPTFLDVLIAGAVGGFVVFYALAVF</sequence>
<reference evidence="3 4" key="1">
    <citation type="journal article" date="2012" name="Science">
        <title>The Paleozoic origin of enzymatic lignin decomposition reconstructed from 31 fungal genomes.</title>
        <authorList>
            <person name="Floudas D."/>
            <person name="Binder M."/>
            <person name="Riley R."/>
            <person name="Barry K."/>
            <person name="Blanchette R.A."/>
            <person name="Henrissat B."/>
            <person name="Martinez A.T."/>
            <person name="Otillar R."/>
            <person name="Spatafora J.W."/>
            <person name="Yadav J.S."/>
            <person name="Aerts A."/>
            <person name="Benoit I."/>
            <person name="Boyd A."/>
            <person name="Carlson A."/>
            <person name="Copeland A."/>
            <person name="Coutinho P.M."/>
            <person name="de Vries R.P."/>
            <person name="Ferreira P."/>
            <person name="Findley K."/>
            <person name="Foster B."/>
            <person name="Gaskell J."/>
            <person name="Glotzer D."/>
            <person name="Gorecki P."/>
            <person name="Heitman J."/>
            <person name="Hesse C."/>
            <person name="Hori C."/>
            <person name="Igarashi K."/>
            <person name="Jurgens J.A."/>
            <person name="Kallen N."/>
            <person name="Kersten P."/>
            <person name="Kohler A."/>
            <person name="Kuees U."/>
            <person name="Kumar T.K.A."/>
            <person name="Kuo A."/>
            <person name="LaButti K."/>
            <person name="Larrondo L.F."/>
            <person name="Lindquist E."/>
            <person name="Ling A."/>
            <person name="Lombard V."/>
            <person name="Lucas S."/>
            <person name="Lundell T."/>
            <person name="Martin R."/>
            <person name="McLaughlin D.J."/>
            <person name="Morgenstern I."/>
            <person name="Morin E."/>
            <person name="Murat C."/>
            <person name="Nagy L.G."/>
            <person name="Nolan M."/>
            <person name="Ohm R.A."/>
            <person name="Patyshakuliyeva A."/>
            <person name="Rokas A."/>
            <person name="Ruiz-Duenas F.J."/>
            <person name="Sabat G."/>
            <person name="Salamov A."/>
            <person name="Samejima M."/>
            <person name="Schmutz J."/>
            <person name="Slot J.C."/>
            <person name="St John F."/>
            <person name="Stenlid J."/>
            <person name="Sun H."/>
            <person name="Sun S."/>
            <person name="Syed K."/>
            <person name="Tsang A."/>
            <person name="Wiebenga A."/>
            <person name="Young D."/>
            <person name="Pisabarro A."/>
            <person name="Eastwood D.C."/>
            <person name="Martin F."/>
            <person name="Cullen D."/>
            <person name="Grigoriev I.V."/>
            <person name="Hibbett D.S."/>
        </authorList>
    </citation>
    <scope>NUCLEOTIDE SEQUENCE</scope>
    <source>
        <strain evidence="4">FP-58527</strain>
    </source>
</reference>
<gene>
    <name evidence="3" type="ORF">FOMPIDRAFT_1125687</name>
</gene>
<dbReference type="HOGENOM" id="CLU_072841_0_0_1"/>
<accession>S8E0Q0</accession>
<evidence type="ECO:0000256" key="1">
    <source>
        <dbReference type="SAM" id="MobiDB-lite"/>
    </source>
</evidence>
<feature type="transmembrane region" description="Helical" evidence="2">
    <location>
        <begin position="256"/>
        <end position="275"/>
    </location>
</feature>
<dbReference type="AlphaFoldDB" id="S8E0Q0"/>
<protein>
    <submittedName>
        <fullName evidence="3">Uncharacterized protein</fullName>
    </submittedName>
</protein>
<feature type="compositionally biased region" description="Acidic residues" evidence="1">
    <location>
        <begin position="95"/>
        <end position="104"/>
    </location>
</feature>
<dbReference type="EMBL" id="KE504162">
    <property type="protein sequence ID" value="EPS98731.1"/>
    <property type="molecule type" value="Genomic_DNA"/>
</dbReference>